<feature type="compositionally biased region" description="Polar residues" evidence="1">
    <location>
        <begin position="14"/>
        <end position="42"/>
    </location>
</feature>
<sequence length="72" mass="7577">MNGNMPREPPYVRTNGNRSDDQGNPETVGNIIQSNGDNSASVDTPEGPSNGMMRSIDENLHSTDGDSNAADG</sequence>
<dbReference type="AlphaFoldDB" id="A0AA88D7F8"/>
<organism evidence="2 3">
    <name type="scientific">Ficus carica</name>
    <name type="common">Common fig</name>
    <dbReference type="NCBI Taxonomy" id="3494"/>
    <lineage>
        <taxon>Eukaryota</taxon>
        <taxon>Viridiplantae</taxon>
        <taxon>Streptophyta</taxon>
        <taxon>Embryophyta</taxon>
        <taxon>Tracheophyta</taxon>
        <taxon>Spermatophyta</taxon>
        <taxon>Magnoliopsida</taxon>
        <taxon>eudicotyledons</taxon>
        <taxon>Gunneridae</taxon>
        <taxon>Pentapetalae</taxon>
        <taxon>rosids</taxon>
        <taxon>fabids</taxon>
        <taxon>Rosales</taxon>
        <taxon>Moraceae</taxon>
        <taxon>Ficeae</taxon>
        <taxon>Ficus</taxon>
    </lineage>
</organism>
<evidence type="ECO:0000256" key="1">
    <source>
        <dbReference type="SAM" id="MobiDB-lite"/>
    </source>
</evidence>
<comment type="caution">
    <text evidence="2">The sequence shown here is derived from an EMBL/GenBank/DDBJ whole genome shotgun (WGS) entry which is preliminary data.</text>
</comment>
<name>A0AA88D7F8_FICCA</name>
<reference evidence="2" key="1">
    <citation type="submission" date="2023-07" db="EMBL/GenBank/DDBJ databases">
        <title>draft genome sequence of fig (Ficus carica).</title>
        <authorList>
            <person name="Takahashi T."/>
            <person name="Nishimura K."/>
        </authorList>
    </citation>
    <scope>NUCLEOTIDE SEQUENCE</scope>
</reference>
<protein>
    <submittedName>
        <fullName evidence="2">Uncharacterized protein</fullName>
    </submittedName>
</protein>
<gene>
    <name evidence="2" type="ORF">TIFTF001_013637</name>
</gene>
<evidence type="ECO:0000313" key="2">
    <source>
        <dbReference type="EMBL" id="GMN44442.1"/>
    </source>
</evidence>
<evidence type="ECO:0000313" key="3">
    <source>
        <dbReference type="Proteomes" id="UP001187192"/>
    </source>
</evidence>
<feature type="region of interest" description="Disordered" evidence="1">
    <location>
        <begin position="1"/>
        <end position="72"/>
    </location>
</feature>
<accession>A0AA88D7F8</accession>
<feature type="compositionally biased region" description="Basic and acidic residues" evidence="1">
    <location>
        <begin position="55"/>
        <end position="64"/>
    </location>
</feature>
<keyword evidence="3" id="KW-1185">Reference proteome</keyword>
<proteinExistence type="predicted"/>
<dbReference type="EMBL" id="BTGU01000018">
    <property type="protein sequence ID" value="GMN44442.1"/>
    <property type="molecule type" value="Genomic_DNA"/>
</dbReference>
<dbReference type="Proteomes" id="UP001187192">
    <property type="component" value="Unassembled WGS sequence"/>
</dbReference>